<evidence type="ECO:0000313" key="1">
    <source>
        <dbReference type="EMBL" id="RDB65565.1"/>
    </source>
</evidence>
<gene>
    <name evidence="1" type="ORF">C1877_05360</name>
</gene>
<keyword evidence="2" id="KW-1185">Reference proteome</keyword>
<dbReference type="CDD" id="cd00093">
    <property type="entry name" value="HTH_XRE"/>
    <property type="match status" value="1"/>
</dbReference>
<dbReference type="PANTHER" id="PTHR37301">
    <property type="entry name" value="DNA-BINDING PROTEIN-RELATED"/>
    <property type="match status" value="1"/>
</dbReference>
<dbReference type="GeneID" id="78359138"/>
<dbReference type="RefSeq" id="WP_041239454.1">
    <property type="nucleotide sequence ID" value="NZ_CABMMS010000003.1"/>
</dbReference>
<proteinExistence type="predicted"/>
<sequence>MAVVSKLGRMMEKRGAGTVELAARVGITPVNLSRIKTGRVRSIRFSTLNALCRELECEPGDILGYFPDEKPG</sequence>
<name>A0A369M519_9ACTN</name>
<dbReference type="AlphaFoldDB" id="A0A369M519"/>
<dbReference type="OrthoDB" id="9805309at2"/>
<dbReference type="EMBL" id="PPTS01000003">
    <property type="protein sequence ID" value="RDB65565.1"/>
    <property type="molecule type" value="Genomic_DNA"/>
</dbReference>
<organism evidence="1 2">
    <name type="scientific">Gordonibacter pamelaeae</name>
    <dbReference type="NCBI Taxonomy" id="471189"/>
    <lineage>
        <taxon>Bacteria</taxon>
        <taxon>Bacillati</taxon>
        <taxon>Actinomycetota</taxon>
        <taxon>Coriobacteriia</taxon>
        <taxon>Eggerthellales</taxon>
        <taxon>Eggerthellaceae</taxon>
        <taxon>Gordonibacter</taxon>
    </lineage>
</organism>
<dbReference type="InterPro" id="IPR001387">
    <property type="entry name" value="Cro/C1-type_HTH"/>
</dbReference>
<dbReference type="PROSITE" id="PS50943">
    <property type="entry name" value="HTH_CROC1"/>
    <property type="match status" value="1"/>
</dbReference>
<dbReference type="SMART" id="SM00530">
    <property type="entry name" value="HTH_XRE"/>
    <property type="match status" value="1"/>
</dbReference>
<dbReference type="PANTHER" id="PTHR37301:SF1">
    <property type="entry name" value="DNA-BINDING PROTEIN"/>
    <property type="match status" value="1"/>
</dbReference>
<protein>
    <submittedName>
        <fullName evidence="1">Transcriptional regulator</fullName>
    </submittedName>
</protein>
<evidence type="ECO:0000313" key="2">
    <source>
        <dbReference type="Proteomes" id="UP000254000"/>
    </source>
</evidence>
<dbReference type="Pfam" id="PF13443">
    <property type="entry name" value="HTH_26"/>
    <property type="match status" value="1"/>
</dbReference>
<dbReference type="Gene3D" id="1.10.260.40">
    <property type="entry name" value="lambda repressor-like DNA-binding domains"/>
    <property type="match status" value="1"/>
</dbReference>
<comment type="caution">
    <text evidence="1">The sequence shown here is derived from an EMBL/GenBank/DDBJ whole genome shotgun (WGS) entry which is preliminary data.</text>
</comment>
<dbReference type="Proteomes" id="UP000254000">
    <property type="component" value="Unassembled WGS sequence"/>
</dbReference>
<dbReference type="GO" id="GO:0003677">
    <property type="term" value="F:DNA binding"/>
    <property type="evidence" value="ECO:0007669"/>
    <property type="project" value="InterPro"/>
</dbReference>
<dbReference type="InterPro" id="IPR010982">
    <property type="entry name" value="Lambda_DNA-bd_dom_sf"/>
</dbReference>
<accession>A0A369M519</accession>
<reference evidence="1 2" key="1">
    <citation type="journal article" date="2018" name="Elife">
        <title>Discovery and characterization of a prevalent human gut bacterial enzyme sufficient for the inactivation of a family of plant toxins.</title>
        <authorList>
            <person name="Koppel N."/>
            <person name="Bisanz J.E."/>
            <person name="Pandelia M.E."/>
            <person name="Turnbaugh P.J."/>
            <person name="Balskus E.P."/>
        </authorList>
    </citation>
    <scope>NUCLEOTIDE SEQUENCE [LARGE SCALE GENOMIC DNA]</scope>
    <source>
        <strain evidence="1 2">3C</strain>
    </source>
</reference>
<dbReference type="SUPFAM" id="SSF47413">
    <property type="entry name" value="lambda repressor-like DNA-binding domains"/>
    <property type="match status" value="1"/>
</dbReference>